<dbReference type="EMBL" id="AAWS01000009">
    <property type="protein sequence ID" value="EAY29957.1"/>
    <property type="molecule type" value="Genomic_DNA"/>
</dbReference>
<keyword evidence="3" id="KW-1185">Reference proteome</keyword>
<evidence type="ECO:0000259" key="1">
    <source>
        <dbReference type="Pfam" id="PF26079"/>
    </source>
</evidence>
<organism evidence="2 3">
    <name type="scientific">Microscilla marina ATCC 23134</name>
    <dbReference type="NCBI Taxonomy" id="313606"/>
    <lineage>
        <taxon>Bacteria</taxon>
        <taxon>Pseudomonadati</taxon>
        <taxon>Bacteroidota</taxon>
        <taxon>Cytophagia</taxon>
        <taxon>Cytophagales</taxon>
        <taxon>Microscillaceae</taxon>
        <taxon>Microscilla</taxon>
    </lineage>
</organism>
<dbReference type="InterPro" id="IPR058530">
    <property type="entry name" value="Baseplate_J-like_C"/>
</dbReference>
<name>A1ZIT9_MICM2</name>
<dbReference type="Proteomes" id="UP000004095">
    <property type="component" value="Unassembled WGS sequence"/>
</dbReference>
<gene>
    <name evidence="2" type="ORF">M23134_05830</name>
</gene>
<evidence type="ECO:0000313" key="3">
    <source>
        <dbReference type="Proteomes" id="UP000004095"/>
    </source>
</evidence>
<dbReference type="RefSeq" id="WP_004155889.1">
    <property type="nucleotide sequence ID" value="NZ_AAWS01000009.1"/>
</dbReference>
<reference evidence="2 3" key="1">
    <citation type="submission" date="2007-01" db="EMBL/GenBank/DDBJ databases">
        <authorList>
            <person name="Haygood M."/>
            <person name="Podell S."/>
            <person name="Anderson C."/>
            <person name="Hopkinson B."/>
            <person name="Roe K."/>
            <person name="Barbeau K."/>
            <person name="Gaasterland T."/>
            <person name="Ferriera S."/>
            <person name="Johnson J."/>
            <person name="Kravitz S."/>
            <person name="Beeson K."/>
            <person name="Sutton G."/>
            <person name="Rogers Y.-H."/>
            <person name="Friedman R."/>
            <person name="Frazier M."/>
            <person name="Venter J.C."/>
        </authorList>
    </citation>
    <scope>NUCLEOTIDE SEQUENCE [LARGE SCALE GENOMIC DNA]</scope>
    <source>
        <strain evidence="2 3">ATCC 23134</strain>
    </source>
</reference>
<proteinExistence type="predicted"/>
<protein>
    <recommendedName>
        <fullName evidence="1">Baseplate J-like C-terminal domain-containing protein</fullName>
    </recommendedName>
</protein>
<dbReference type="eggNOG" id="ENOG502ZBHM">
    <property type="taxonomic scope" value="Bacteria"/>
</dbReference>
<comment type="caution">
    <text evidence="2">The sequence shown here is derived from an EMBL/GenBank/DDBJ whole genome shotgun (WGS) entry which is preliminary data.</text>
</comment>
<evidence type="ECO:0000313" key="2">
    <source>
        <dbReference type="EMBL" id="EAY29957.1"/>
    </source>
</evidence>
<dbReference type="Pfam" id="PF26079">
    <property type="entry name" value="Baseplate_J_C"/>
    <property type="match status" value="1"/>
</dbReference>
<dbReference type="OrthoDB" id="1053324at2"/>
<sequence length="271" mass="29762">MARTLTQIRNELLAAKAAEPKLDALDSPSNFAIWRLWLYVVAMAVWTLEQLFDRHKAEVEARLAQNIFGSAEWFVLQMKKFQYGDNLVRDENGALGYAQISPEKQIISQAAISVASGSDNVATLKVAKTVNGQPGQLSASELAAARGYIDRLQPPGAYILVNSLPGDIARLSLEVYYNPLLEATSLKTSIETAIDQHLSNLPFNGKILRSKIVDAVQAVAGVEDVVITLFEAKASGETYTPVNRVYIPKSGYVKIDNEHPLKDHLTLKTPL</sequence>
<dbReference type="AlphaFoldDB" id="A1ZIT9"/>
<feature type="domain" description="Baseplate J-like C-terminal" evidence="1">
    <location>
        <begin position="183"/>
        <end position="233"/>
    </location>
</feature>
<accession>A1ZIT9</accession>